<dbReference type="CDD" id="cd13216">
    <property type="entry name" value="PH-GRAM2_AGT26"/>
    <property type="match status" value="1"/>
</dbReference>
<dbReference type="FunFam" id="2.30.29.30:FF:000303">
    <property type="entry name" value="Sterol 3-beta-glucosyltransferase"/>
    <property type="match status" value="1"/>
</dbReference>
<evidence type="ECO:0000259" key="1">
    <source>
        <dbReference type="SMART" id="SM00568"/>
    </source>
</evidence>
<dbReference type="Pfam" id="PF03033">
    <property type="entry name" value="Glyco_transf_28"/>
    <property type="match status" value="1"/>
</dbReference>
<dbReference type="SMART" id="SM00568">
    <property type="entry name" value="GRAM"/>
    <property type="match status" value="1"/>
</dbReference>
<dbReference type="Gene3D" id="3.40.50.2000">
    <property type="entry name" value="Glycogen Phosphorylase B"/>
    <property type="match status" value="1"/>
</dbReference>
<dbReference type="Proteomes" id="UP000729357">
    <property type="component" value="Unassembled WGS sequence"/>
</dbReference>
<dbReference type="PANTHER" id="PTHR48050">
    <property type="entry name" value="STEROL 3-BETA-GLUCOSYLTRANSFERASE"/>
    <property type="match status" value="1"/>
</dbReference>
<comment type="caution">
    <text evidence="2">The sequence shown here is derived from an EMBL/GenBank/DDBJ whole genome shotgun (WGS) entry which is preliminary data.</text>
</comment>
<feature type="domain" description="GRAM" evidence="1">
    <location>
        <begin position="20"/>
        <end position="86"/>
    </location>
</feature>
<name>A0A9P8F2H5_AURME</name>
<dbReference type="EMBL" id="JAHFXS010008015">
    <property type="protein sequence ID" value="KAG9922769.1"/>
    <property type="molecule type" value="Genomic_DNA"/>
</dbReference>
<dbReference type="InterPro" id="IPR004276">
    <property type="entry name" value="GlycoTrans_28_N"/>
</dbReference>
<feature type="non-terminal residue" evidence="2">
    <location>
        <position position="1"/>
    </location>
</feature>
<keyword evidence="3" id="KW-1185">Reference proteome</keyword>
<dbReference type="Gene3D" id="2.30.29.30">
    <property type="entry name" value="Pleckstrin-homology domain (PH domain)/Phosphotyrosine-binding domain (PTB)"/>
    <property type="match status" value="1"/>
</dbReference>
<protein>
    <submittedName>
        <fullName evidence="2">UDP-Glycosyltransferase/glycogen phosphorylase</fullName>
    </submittedName>
</protein>
<dbReference type="AlphaFoldDB" id="A0A9P8F2H5"/>
<evidence type="ECO:0000313" key="3">
    <source>
        <dbReference type="Proteomes" id="UP000729357"/>
    </source>
</evidence>
<dbReference type="SUPFAM" id="SSF53756">
    <property type="entry name" value="UDP-Glycosyltransferase/glycogen phosphorylase"/>
    <property type="match status" value="1"/>
</dbReference>
<reference evidence="2" key="2">
    <citation type="submission" date="2021-08" db="EMBL/GenBank/DDBJ databases">
        <authorList>
            <person name="Gostincar C."/>
            <person name="Sun X."/>
            <person name="Song Z."/>
            <person name="Gunde-Cimerman N."/>
        </authorList>
    </citation>
    <scope>NUCLEOTIDE SEQUENCE</scope>
    <source>
        <strain evidence="2">EXF-9298</strain>
    </source>
</reference>
<dbReference type="InterPro" id="IPR050426">
    <property type="entry name" value="Glycosyltransferase_28"/>
</dbReference>
<reference evidence="2" key="1">
    <citation type="journal article" date="2021" name="J Fungi (Basel)">
        <title>Virulence traits and population genomics of the black yeast Aureobasidium melanogenum.</title>
        <authorList>
            <person name="Cernosa A."/>
            <person name="Sun X."/>
            <person name="Gostincar C."/>
            <person name="Fang C."/>
            <person name="Gunde-Cimerman N."/>
            <person name="Song Z."/>
        </authorList>
    </citation>
    <scope>NUCLEOTIDE SEQUENCE</scope>
    <source>
        <strain evidence="2">EXF-9298</strain>
    </source>
</reference>
<gene>
    <name evidence="2" type="ORF">KCU98_g21920</name>
</gene>
<organism evidence="2 3">
    <name type="scientific">Aureobasidium melanogenum</name>
    <name type="common">Aureobasidium pullulans var. melanogenum</name>
    <dbReference type="NCBI Taxonomy" id="46634"/>
    <lineage>
        <taxon>Eukaryota</taxon>
        <taxon>Fungi</taxon>
        <taxon>Dikarya</taxon>
        <taxon>Ascomycota</taxon>
        <taxon>Pezizomycotina</taxon>
        <taxon>Dothideomycetes</taxon>
        <taxon>Dothideomycetidae</taxon>
        <taxon>Dothideales</taxon>
        <taxon>Saccotheciaceae</taxon>
        <taxon>Aureobasidium</taxon>
    </lineage>
</organism>
<dbReference type="Pfam" id="PF02893">
    <property type="entry name" value="GRAM"/>
    <property type="match status" value="1"/>
</dbReference>
<dbReference type="GO" id="GO:0008194">
    <property type="term" value="F:UDP-glycosyltransferase activity"/>
    <property type="evidence" value="ECO:0007669"/>
    <property type="project" value="TreeGrafter"/>
</dbReference>
<evidence type="ECO:0000313" key="2">
    <source>
        <dbReference type="EMBL" id="KAG9922769.1"/>
    </source>
</evidence>
<accession>A0A9P8F2H5</accession>
<dbReference type="InterPro" id="IPR048065">
    <property type="entry name" value="ATG26_PH_GRAM2"/>
</dbReference>
<feature type="non-terminal residue" evidence="2">
    <location>
        <position position="322"/>
    </location>
</feature>
<proteinExistence type="predicted"/>
<sequence length="322" mass="35989">VPGEEVQDSEDEMTVREAEKSFRNHFALPDSEKLVATFFGFFHRVLPLYGKLYVGSTRLCFRSFMPGNWTKLVIPFKDIMDVDKERGFRFGYSGMVVVIRGHEEIFFEFGSQDLRDDCTVTLLRSLDSLEPFQESVLLTEDEKRDAEAAAAENLLLQEARQGDRGGVEFQLPRGIDQPDNDSPAISFDDPAASVLNFKPEESLRITCLTIGSRGDVQPYIALCKGLLAEGHRPKIASHAEFGDWVRSHGIDFAPVEGNPAELMALCVDHGMFTPSFLYETNQKFWPFVRGLLRTAWAACQDSDLLIESPSAMAGIHIAEALG</sequence>
<dbReference type="PANTHER" id="PTHR48050:SF25">
    <property type="entry name" value="STEROL 3-BETA-GLUCOSYLTRANSFERASE"/>
    <property type="match status" value="1"/>
</dbReference>
<dbReference type="InterPro" id="IPR011993">
    <property type="entry name" value="PH-like_dom_sf"/>
</dbReference>
<dbReference type="GO" id="GO:0016125">
    <property type="term" value="P:sterol metabolic process"/>
    <property type="evidence" value="ECO:0007669"/>
    <property type="project" value="TreeGrafter"/>
</dbReference>
<dbReference type="GO" id="GO:0005975">
    <property type="term" value="P:carbohydrate metabolic process"/>
    <property type="evidence" value="ECO:0007669"/>
    <property type="project" value="InterPro"/>
</dbReference>
<dbReference type="InterPro" id="IPR004182">
    <property type="entry name" value="GRAM"/>
</dbReference>
<dbReference type="GO" id="GO:0016758">
    <property type="term" value="F:hexosyltransferase activity"/>
    <property type="evidence" value="ECO:0007669"/>
    <property type="project" value="InterPro"/>
</dbReference>